<dbReference type="EMBL" id="AYKW01000008">
    <property type="protein sequence ID" value="PIL33063.1"/>
    <property type="molecule type" value="Genomic_DNA"/>
</dbReference>
<dbReference type="Pfam" id="PF01636">
    <property type="entry name" value="APH"/>
    <property type="match status" value="1"/>
</dbReference>
<dbReference type="Gene3D" id="3.90.1200.10">
    <property type="match status" value="1"/>
</dbReference>
<evidence type="ECO:0000313" key="3">
    <source>
        <dbReference type="Proteomes" id="UP000230002"/>
    </source>
</evidence>
<name>A0A2G8SH25_9APHY</name>
<dbReference type="CDD" id="cd05120">
    <property type="entry name" value="APH_ChoK_like"/>
    <property type="match status" value="1"/>
</dbReference>
<dbReference type="AlphaFoldDB" id="A0A2G8SH25"/>
<sequence length="322" mass="36655">MERSSSIDSLSDDELYSLVETVSRDRSQQVGYIPSIDGPIPYLVWRIAPDAVAKLSVGPSEAYTMQFVRNNTSIPVPTVRRVLPRPADRRGTEDRYWIVMDYIEGNTLFDVWETFSEERRREIIDALARYVRELQAVRPPHPSIPGPLHPKGTPVKCSGSFFTYDDAGPFRSYQEMASWFDRQRSRIRIYNHHVFGGLMACPKFDASYPLVLCHMDIHPRNVLIDEAGTIWLLDWGYAGMYPVWFEYASIAVSVKADWRLAAVPAWKDLVANASTIAGDYARYYEDYLLVLFNSVGGINFDVQGQALGVVDDYFEKLGITVD</sequence>
<dbReference type="PANTHER" id="PTHR21310:SF39">
    <property type="entry name" value="AMINOGLYCOSIDE PHOSPHOTRANSFERASE DOMAIN-CONTAINING PROTEIN"/>
    <property type="match status" value="1"/>
</dbReference>
<dbReference type="InterPro" id="IPR002575">
    <property type="entry name" value="Aminoglycoside_PTrfase"/>
</dbReference>
<evidence type="ECO:0000313" key="2">
    <source>
        <dbReference type="EMBL" id="PIL33063.1"/>
    </source>
</evidence>
<dbReference type="InterPro" id="IPR011009">
    <property type="entry name" value="Kinase-like_dom_sf"/>
</dbReference>
<dbReference type="Proteomes" id="UP000230002">
    <property type="component" value="Unassembled WGS sequence"/>
</dbReference>
<reference evidence="2 3" key="1">
    <citation type="journal article" date="2015" name="Sci. Rep.">
        <title>Chromosome-level genome map provides insights into diverse defense mechanisms in the medicinal fungus Ganoderma sinense.</title>
        <authorList>
            <person name="Zhu Y."/>
            <person name="Xu J."/>
            <person name="Sun C."/>
            <person name="Zhou S."/>
            <person name="Xu H."/>
            <person name="Nelson D.R."/>
            <person name="Qian J."/>
            <person name="Song J."/>
            <person name="Luo H."/>
            <person name="Xiang L."/>
            <person name="Li Y."/>
            <person name="Xu Z."/>
            <person name="Ji A."/>
            <person name="Wang L."/>
            <person name="Lu S."/>
            <person name="Hayward A."/>
            <person name="Sun W."/>
            <person name="Li X."/>
            <person name="Schwartz D.C."/>
            <person name="Wang Y."/>
            <person name="Chen S."/>
        </authorList>
    </citation>
    <scope>NUCLEOTIDE SEQUENCE [LARGE SCALE GENOMIC DNA]</scope>
    <source>
        <strain evidence="2 3">ZZ0214-1</strain>
    </source>
</reference>
<dbReference type="STRING" id="1077348.A0A2G8SH25"/>
<accession>A0A2G8SH25</accession>
<keyword evidence="3" id="KW-1185">Reference proteome</keyword>
<comment type="caution">
    <text evidence="2">The sequence shown here is derived from an EMBL/GenBank/DDBJ whole genome shotgun (WGS) entry which is preliminary data.</text>
</comment>
<protein>
    <recommendedName>
        <fullName evidence="1">Aminoglycoside phosphotransferase domain-containing protein</fullName>
    </recommendedName>
</protein>
<dbReference type="InterPro" id="IPR051678">
    <property type="entry name" value="AGP_Transferase"/>
</dbReference>
<gene>
    <name evidence="2" type="ORF">GSI_04512</name>
</gene>
<dbReference type="OrthoDB" id="4177236at2759"/>
<evidence type="ECO:0000259" key="1">
    <source>
        <dbReference type="Pfam" id="PF01636"/>
    </source>
</evidence>
<organism evidence="2 3">
    <name type="scientific">Ganoderma sinense ZZ0214-1</name>
    <dbReference type="NCBI Taxonomy" id="1077348"/>
    <lineage>
        <taxon>Eukaryota</taxon>
        <taxon>Fungi</taxon>
        <taxon>Dikarya</taxon>
        <taxon>Basidiomycota</taxon>
        <taxon>Agaricomycotina</taxon>
        <taxon>Agaricomycetes</taxon>
        <taxon>Polyporales</taxon>
        <taxon>Polyporaceae</taxon>
        <taxon>Ganoderma</taxon>
    </lineage>
</organism>
<dbReference type="SUPFAM" id="SSF56112">
    <property type="entry name" value="Protein kinase-like (PK-like)"/>
    <property type="match status" value="1"/>
</dbReference>
<proteinExistence type="predicted"/>
<dbReference type="PANTHER" id="PTHR21310">
    <property type="entry name" value="AMINOGLYCOSIDE PHOSPHOTRANSFERASE-RELATED-RELATED"/>
    <property type="match status" value="1"/>
</dbReference>
<feature type="domain" description="Aminoglycoside phosphotransferase" evidence="1">
    <location>
        <begin position="44"/>
        <end position="283"/>
    </location>
</feature>